<dbReference type="AlphaFoldDB" id="A0A4Y7TMB1"/>
<dbReference type="OrthoDB" id="3482285at2759"/>
<feature type="compositionally biased region" description="Low complexity" evidence="1">
    <location>
        <begin position="272"/>
        <end position="290"/>
    </location>
</feature>
<organism evidence="4 5">
    <name type="scientific">Coprinellus micaceus</name>
    <name type="common">Glistening ink-cap mushroom</name>
    <name type="synonym">Coprinus micaceus</name>
    <dbReference type="NCBI Taxonomy" id="71717"/>
    <lineage>
        <taxon>Eukaryota</taxon>
        <taxon>Fungi</taxon>
        <taxon>Dikarya</taxon>
        <taxon>Basidiomycota</taxon>
        <taxon>Agaricomycotina</taxon>
        <taxon>Agaricomycetes</taxon>
        <taxon>Agaricomycetidae</taxon>
        <taxon>Agaricales</taxon>
        <taxon>Agaricineae</taxon>
        <taxon>Psathyrellaceae</taxon>
        <taxon>Coprinellus</taxon>
    </lineage>
</organism>
<keyword evidence="4" id="KW-0808">Transferase</keyword>
<feature type="region of interest" description="Disordered" evidence="1">
    <location>
        <begin position="272"/>
        <end position="297"/>
    </location>
</feature>
<keyword evidence="5" id="KW-1185">Reference proteome</keyword>
<comment type="caution">
    <text evidence="4">The sequence shown here is derived from an EMBL/GenBank/DDBJ whole genome shotgun (WGS) entry which is preliminary data.</text>
</comment>
<protein>
    <submittedName>
        <fullName evidence="4">Class I glutamine amidotransferase-like protein</fullName>
    </submittedName>
</protein>
<gene>
    <name evidence="4" type="ORF">FA13DRAFT_1660745</name>
</gene>
<evidence type="ECO:0000259" key="3">
    <source>
        <dbReference type="Pfam" id="PF06283"/>
    </source>
</evidence>
<keyword evidence="2" id="KW-0732">Signal</keyword>
<proteinExistence type="predicted"/>
<accession>A0A4Y7TMB1</accession>
<feature type="signal peptide" evidence="2">
    <location>
        <begin position="1"/>
        <end position="20"/>
    </location>
</feature>
<dbReference type="Proteomes" id="UP000298030">
    <property type="component" value="Unassembled WGS sequence"/>
</dbReference>
<sequence length="297" mass="31883">MLHQHGCLLLALASLCNVKAQQSSTTPHVLMYSATQEGLFRHDSIPTAIQRLKVNQDSIKVVFENTEDGSTFTASNLAKYDAVVFLSTVGEVLDNPGKNALQTYFNSGGNFVGIHSTSDCLRNTTSFVRQLGARFDYHADLQEATVNVIGPTHPSTSGVPSAWTLRDEMYNFESNPRDLGAIVVLSADESSYTDDRERRFDQGSPHPIAWYQERAAGVDASGTAGRSFYTSLGHLNETWQDPVFLSHILGGISWVLQSNTTRAFNSSGLVGNSDASTSTGAGAPTTATSGLPSPTGS</sequence>
<dbReference type="SUPFAM" id="SSF52317">
    <property type="entry name" value="Class I glutamine amidotransferase-like"/>
    <property type="match status" value="1"/>
</dbReference>
<evidence type="ECO:0000313" key="4">
    <source>
        <dbReference type="EMBL" id="TEB34692.1"/>
    </source>
</evidence>
<keyword evidence="4" id="KW-0315">Glutamine amidotransferase</keyword>
<dbReference type="Pfam" id="PF06283">
    <property type="entry name" value="ThuA"/>
    <property type="match status" value="1"/>
</dbReference>
<dbReference type="PANTHER" id="PTHR40469:SF2">
    <property type="entry name" value="GALACTOSE-BINDING DOMAIN-LIKE SUPERFAMILY PROTEIN"/>
    <property type="match status" value="1"/>
</dbReference>
<dbReference type="InterPro" id="IPR029062">
    <property type="entry name" value="Class_I_gatase-like"/>
</dbReference>
<dbReference type="PANTHER" id="PTHR40469">
    <property type="entry name" value="SECRETED GLYCOSYL HYDROLASE"/>
    <property type="match status" value="1"/>
</dbReference>
<evidence type="ECO:0000313" key="5">
    <source>
        <dbReference type="Proteomes" id="UP000298030"/>
    </source>
</evidence>
<feature type="chain" id="PRO_5021272141" evidence="2">
    <location>
        <begin position="21"/>
        <end position="297"/>
    </location>
</feature>
<evidence type="ECO:0000256" key="2">
    <source>
        <dbReference type="SAM" id="SignalP"/>
    </source>
</evidence>
<dbReference type="Gene3D" id="3.40.50.880">
    <property type="match status" value="1"/>
</dbReference>
<evidence type="ECO:0000256" key="1">
    <source>
        <dbReference type="SAM" id="MobiDB-lite"/>
    </source>
</evidence>
<feature type="domain" description="ThuA-like" evidence="3">
    <location>
        <begin position="29"/>
        <end position="255"/>
    </location>
</feature>
<name>A0A4Y7TMB1_COPMI</name>
<dbReference type="GO" id="GO:0016740">
    <property type="term" value="F:transferase activity"/>
    <property type="evidence" value="ECO:0007669"/>
    <property type="project" value="UniProtKB-KW"/>
</dbReference>
<dbReference type="EMBL" id="QPFP01000009">
    <property type="protein sequence ID" value="TEB34692.1"/>
    <property type="molecule type" value="Genomic_DNA"/>
</dbReference>
<reference evidence="4 5" key="1">
    <citation type="journal article" date="2019" name="Nat. Ecol. Evol.">
        <title>Megaphylogeny resolves global patterns of mushroom evolution.</title>
        <authorList>
            <person name="Varga T."/>
            <person name="Krizsan K."/>
            <person name="Foldi C."/>
            <person name="Dima B."/>
            <person name="Sanchez-Garcia M."/>
            <person name="Sanchez-Ramirez S."/>
            <person name="Szollosi G.J."/>
            <person name="Szarkandi J.G."/>
            <person name="Papp V."/>
            <person name="Albert L."/>
            <person name="Andreopoulos W."/>
            <person name="Angelini C."/>
            <person name="Antonin V."/>
            <person name="Barry K.W."/>
            <person name="Bougher N.L."/>
            <person name="Buchanan P."/>
            <person name="Buyck B."/>
            <person name="Bense V."/>
            <person name="Catcheside P."/>
            <person name="Chovatia M."/>
            <person name="Cooper J."/>
            <person name="Damon W."/>
            <person name="Desjardin D."/>
            <person name="Finy P."/>
            <person name="Geml J."/>
            <person name="Haridas S."/>
            <person name="Hughes K."/>
            <person name="Justo A."/>
            <person name="Karasinski D."/>
            <person name="Kautmanova I."/>
            <person name="Kiss B."/>
            <person name="Kocsube S."/>
            <person name="Kotiranta H."/>
            <person name="LaButti K.M."/>
            <person name="Lechner B.E."/>
            <person name="Liimatainen K."/>
            <person name="Lipzen A."/>
            <person name="Lukacs Z."/>
            <person name="Mihaltcheva S."/>
            <person name="Morgado L.N."/>
            <person name="Niskanen T."/>
            <person name="Noordeloos M.E."/>
            <person name="Ohm R.A."/>
            <person name="Ortiz-Santana B."/>
            <person name="Ovrebo C."/>
            <person name="Racz N."/>
            <person name="Riley R."/>
            <person name="Savchenko A."/>
            <person name="Shiryaev A."/>
            <person name="Soop K."/>
            <person name="Spirin V."/>
            <person name="Szebenyi C."/>
            <person name="Tomsovsky M."/>
            <person name="Tulloss R.E."/>
            <person name="Uehling J."/>
            <person name="Grigoriev I.V."/>
            <person name="Vagvolgyi C."/>
            <person name="Papp T."/>
            <person name="Martin F.M."/>
            <person name="Miettinen O."/>
            <person name="Hibbett D.S."/>
            <person name="Nagy L.G."/>
        </authorList>
    </citation>
    <scope>NUCLEOTIDE SEQUENCE [LARGE SCALE GENOMIC DNA]</scope>
    <source>
        <strain evidence="4 5">FP101781</strain>
    </source>
</reference>
<dbReference type="InterPro" id="IPR029010">
    <property type="entry name" value="ThuA-like"/>
</dbReference>